<dbReference type="AlphaFoldDB" id="A0A0M0BPB2"/>
<dbReference type="SUPFAM" id="SSF100950">
    <property type="entry name" value="NagB/RpiA/CoA transferase-like"/>
    <property type="match status" value="1"/>
</dbReference>
<dbReference type="Gene3D" id="3.40.50.10420">
    <property type="entry name" value="NagB/RpiA/CoA transferase-like"/>
    <property type="match status" value="1"/>
</dbReference>
<dbReference type="PANTHER" id="PTHR47153">
    <property type="entry name" value="LACTATE UTILIZATION PROTEIN B"/>
    <property type="match status" value="1"/>
</dbReference>
<dbReference type="EMBL" id="LFWZ01000036">
    <property type="protein sequence ID" value="KON30274.1"/>
    <property type="molecule type" value="Genomic_DNA"/>
</dbReference>
<gene>
    <name evidence="3" type="ORF">AC482_04375</name>
</gene>
<keyword evidence="1" id="KW-0479">Metal-binding</keyword>
<feature type="domain" description="LUD" evidence="2">
    <location>
        <begin position="71"/>
        <end position="281"/>
    </location>
</feature>
<dbReference type="PANTHER" id="PTHR47153:SF2">
    <property type="entry name" value="LACTATE UTILIZATION PROTEIN B"/>
    <property type="match status" value="1"/>
</dbReference>
<accession>A0A0M0BPB2</accession>
<dbReference type="GO" id="GO:0006089">
    <property type="term" value="P:lactate metabolic process"/>
    <property type="evidence" value="ECO:0007669"/>
    <property type="project" value="InterPro"/>
</dbReference>
<proteinExistence type="predicted"/>
<dbReference type="GO" id="GO:0051539">
    <property type="term" value="F:4 iron, 4 sulfur cluster binding"/>
    <property type="evidence" value="ECO:0007669"/>
    <property type="project" value="UniProtKB-KW"/>
</dbReference>
<protein>
    <recommendedName>
        <fullName evidence="2">LUD domain-containing protein</fullName>
    </recommendedName>
</protein>
<evidence type="ECO:0000256" key="1">
    <source>
        <dbReference type="ARBA" id="ARBA00022485"/>
    </source>
</evidence>
<organism evidence="3 4">
    <name type="scientific">miscellaneous Crenarchaeota group-15 archaeon DG-45</name>
    <dbReference type="NCBI Taxonomy" id="1685127"/>
    <lineage>
        <taxon>Archaea</taxon>
        <taxon>Candidatus Bathyarchaeota</taxon>
        <taxon>MCG-15</taxon>
    </lineage>
</organism>
<dbReference type="InterPro" id="IPR004452">
    <property type="entry name" value="LutB/LldF"/>
</dbReference>
<dbReference type="InterPro" id="IPR003741">
    <property type="entry name" value="LUD_dom"/>
</dbReference>
<dbReference type="Pfam" id="PF02589">
    <property type="entry name" value="LUD_dom"/>
    <property type="match status" value="1"/>
</dbReference>
<keyword evidence="1" id="KW-0004">4Fe-4S</keyword>
<comment type="caution">
    <text evidence="3">The sequence shown here is derived from an EMBL/GenBank/DDBJ whole genome shotgun (WGS) entry which is preliminary data.</text>
</comment>
<evidence type="ECO:0000313" key="4">
    <source>
        <dbReference type="Proteomes" id="UP000037210"/>
    </source>
</evidence>
<reference evidence="3 4" key="1">
    <citation type="submission" date="2015-06" db="EMBL/GenBank/DDBJ databases">
        <title>New insights into the roles of widespread benthic archaea in carbon and nitrogen cycling.</title>
        <authorList>
            <person name="Lazar C.S."/>
            <person name="Baker B.J."/>
            <person name="Seitz K.W."/>
            <person name="Hyde A.S."/>
            <person name="Dick G.J."/>
            <person name="Hinrichs K.-U."/>
            <person name="Teske A.P."/>
        </authorList>
    </citation>
    <scope>NUCLEOTIDE SEQUENCE [LARGE SCALE GENOMIC DNA]</scope>
    <source>
        <strain evidence="3">DG-45</strain>
    </source>
</reference>
<dbReference type="InterPro" id="IPR024185">
    <property type="entry name" value="FTHF_cligase-like_sf"/>
</dbReference>
<keyword evidence="1" id="KW-0411">Iron-sulfur</keyword>
<evidence type="ECO:0000259" key="2">
    <source>
        <dbReference type="Pfam" id="PF02589"/>
    </source>
</evidence>
<dbReference type="Proteomes" id="UP000037210">
    <property type="component" value="Unassembled WGS sequence"/>
</dbReference>
<feature type="non-terminal residue" evidence="3">
    <location>
        <position position="282"/>
    </location>
</feature>
<evidence type="ECO:0000313" key="3">
    <source>
        <dbReference type="EMBL" id="KON30274.1"/>
    </source>
</evidence>
<name>A0A0M0BPB2_9ARCH</name>
<dbReference type="InterPro" id="IPR037171">
    <property type="entry name" value="NagB/RpiA_transferase-like"/>
</dbReference>
<sequence>MDFPEHVRRYLDELWSASTDENLRRALDRGVESFRTNKAEAFRAFPETAEKARRLREVKDRSLLNLDELVRRTRDMVEDLHGSFFLARTVDDAMEYIGDQVKQGDVVVKSKSLTSEELHINPRLEALGCEVYETDLGEFIVQRLGSRPMHITAPAVHLTREQVAELFAGIMGRAFTGDIPEMVAAAREHLRGVFTRADVGISGANAIAAETGTTFIMENEGNARLVTGLPEKHIILAGLEKVVPTLMDGMLVIEVTARYANYKAPTYVNLITGPSKTGDIEK</sequence>
<keyword evidence="1" id="KW-0408">Iron</keyword>